<dbReference type="AlphaFoldDB" id="A0A1G8QPV1"/>
<dbReference type="Proteomes" id="UP000198853">
    <property type="component" value="Unassembled WGS sequence"/>
</dbReference>
<dbReference type="InterPro" id="IPR052552">
    <property type="entry name" value="YeaO-like"/>
</dbReference>
<dbReference type="Pfam" id="PF22752">
    <property type="entry name" value="DUF488-N3i"/>
    <property type="match status" value="1"/>
</dbReference>
<protein>
    <recommendedName>
        <fullName evidence="3">DUF488 domain-containing protein</fullName>
    </recommendedName>
</protein>
<evidence type="ECO:0000313" key="1">
    <source>
        <dbReference type="EMBL" id="SDJ06809.1"/>
    </source>
</evidence>
<dbReference type="PANTHER" id="PTHR36849:SF1">
    <property type="entry name" value="CYTOPLASMIC PROTEIN"/>
    <property type="match status" value="1"/>
</dbReference>
<evidence type="ECO:0000313" key="2">
    <source>
        <dbReference type="Proteomes" id="UP000198853"/>
    </source>
</evidence>
<organism evidence="1 2">
    <name type="scientific">Natribacillus halophilus</name>
    <dbReference type="NCBI Taxonomy" id="549003"/>
    <lineage>
        <taxon>Bacteria</taxon>
        <taxon>Bacillati</taxon>
        <taxon>Bacillota</taxon>
        <taxon>Bacilli</taxon>
        <taxon>Bacillales</taxon>
        <taxon>Bacillaceae</taxon>
        <taxon>Natribacillus</taxon>
    </lineage>
</organism>
<sequence length="101" mass="12050">MAIALKRIYAEAQNADGYRILVDRVWPRGVAKKNAHIDEWAKDVRPTKELRQWFGDAPGKFQTFREAYINELRQNEDSSRRTGMLRLFTRLKMRHIIMRKC</sequence>
<name>A0A1G8QPV1_9BACI</name>
<reference evidence="1 2" key="1">
    <citation type="submission" date="2016-10" db="EMBL/GenBank/DDBJ databases">
        <authorList>
            <person name="de Groot N.N."/>
        </authorList>
    </citation>
    <scope>NUCLEOTIDE SEQUENCE [LARGE SCALE GENOMIC DNA]</scope>
    <source>
        <strain evidence="1 2">DSM 21771</strain>
    </source>
</reference>
<keyword evidence="2" id="KW-1185">Reference proteome</keyword>
<dbReference type="PANTHER" id="PTHR36849">
    <property type="entry name" value="CYTOPLASMIC PROTEIN-RELATED"/>
    <property type="match status" value="1"/>
</dbReference>
<proteinExistence type="predicted"/>
<dbReference type="EMBL" id="FNEN01000013">
    <property type="protein sequence ID" value="SDJ06809.1"/>
    <property type="molecule type" value="Genomic_DNA"/>
</dbReference>
<accession>A0A1G8QPV1</accession>
<evidence type="ECO:0008006" key="3">
    <source>
        <dbReference type="Google" id="ProtNLM"/>
    </source>
</evidence>
<gene>
    <name evidence="1" type="ORF">SAMN04488123_11344</name>
</gene>